<accession>A0A1S8CI10</accession>
<dbReference type="Proteomes" id="UP000216021">
    <property type="component" value="Unassembled WGS sequence"/>
</dbReference>
<feature type="domain" description="Peptidase S9 prolyl oligopeptidase catalytic" evidence="2">
    <location>
        <begin position="86"/>
        <end position="234"/>
    </location>
</feature>
<evidence type="ECO:0000313" key="3">
    <source>
        <dbReference type="EMBL" id="OMQ21424.1"/>
    </source>
</evidence>
<dbReference type="SUPFAM" id="SSF53474">
    <property type="entry name" value="alpha/beta-Hydrolases"/>
    <property type="match status" value="1"/>
</dbReference>
<dbReference type="GO" id="GO:0008236">
    <property type="term" value="F:serine-type peptidase activity"/>
    <property type="evidence" value="ECO:0007669"/>
    <property type="project" value="InterPro"/>
</dbReference>
<protein>
    <submittedName>
        <fullName evidence="3">Esterase</fullName>
    </submittedName>
</protein>
<evidence type="ECO:0000313" key="4">
    <source>
        <dbReference type="Proteomes" id="UP000216021"/>
    </source>
</evidence>
<dbReference type="AlphaFoldDB" id="A0A1S8CI10"/>
<name>A0A1S8CI10_9GAMM</name>
<dbReference type="InterPro" id="IPR001375">
    <property type="entry name" value="Peptidase_S9_cat"/>
</dbReference>
<gene>
    <name evidence="3" type="ORF">BMI79_15180</name>
</gene>
<dbReference type="STRING" id="2034155.BMI79_15180"/>
<dbReference type="RefSeq" id="WP_076943053.1">
    <property type="nucleotide sequence ID" value="NZ_MOXD01000008.1"/>
</dbReference>
<dbReference type="EMBL" id="MOXD01000008">
    <property type="protein sequence ID" value="OMQ21424.1"/>
    <property type="molecule type" value="Genomic_DNA"/>
</dbReference>
<evidence type="ECO:0000256" key="1">
    <source>
        <dbReference type="ARBA" id="ARBA00022801"/>
    </source>
</evidence>
<comment type="caution">
    <text evidence="3">The sequence shown here is derived from an EMBL/GenBank/DDBJ whole genome shotgun (WGS) entry which is preliminary data.</text>
</comment>
<proteinExistence type="predicted"/>
<dbReference type="PANTHER" id="PTHR22946:SF9">
    <property type="entry name" value="POLYKETIDE TRANSFERASE AF380"/>
    <property type="match status" value="1"/>
</dbReference>
<sequence length="250" mass="27523">MVEMHDERAGDIAVIHAVPAGQYEQPLPTVFFYHGYISSKEVYAYFAYALAKAGFRAVVPDCEMHGERFDGNEARRLAHFWQILKTNVDELPELHACFAQRGLIAGQRVGVAGASMGAMTTLGAFTRYPWIRAAASLMGSGYFTSLAQTLYPPLDDQGQPLDEATFAARIAPLADYSVEHHWENIAGRPLLLWHGEADDVVPAAESERLASDLRLHGLSQRLTYLTEAGVRHRITPGALAATVTFFQCSL</sequence>
<organism evidence="3 4">
    <name type="scientific">Serratia oryzae</name>
    <dbReference type="NCBI Taxonomy" id="2034155"/>
    <lineage>
        <taxon>Bacteria</taxon>
        <taxon>Pseudomonadati</taxon>
        <taxon>Pseudomonadota</taxon>
        <taxon>Gammaproteobacteria</taxon>
        <taxon>Enterobacterales</taxon>
        <taxon>Yersiniaceae</taxon>
        <taxon>Serratia</taxon>
    </lineage>
</organism>
<dbReference type="Pfam" id="PF00326">
    <property type="entry name" value="Peptidase_S9"/>
    <property type="match status" value="1"/>
</dbReference>
<evidence type="ECO:0000259" key="2">
    <source>
        <dbReference type="Pfam" id="PF00326"/>
    </source>
</evidence>
<dbReference type="GO" id="GO:0052689">
    <property type="term" value="F:carboxylic ester hydrolase activity"/>
    <property type="evidence" value="ECO:0007669"/>
    <property type="project" value="UniProtKB-ARBA"/>
</dbReference>
<dbReference type="GO" id="GO:0006508">
    <property type="term" value="P:proteolysis"/>
    <property type="evidence" value="ECO:0007669"/>
    <property type="project" value="InterPro"/>
</dbReference>
<dbReference type="PANTHER" id="PTHR22946">
    <property type="entry name" value="DIENELACTONE HYDROLASE DOMAIN-CONTAINING PROTEIN-RELATED"/>
    <property type="match status" value="1"/>
</dbReference>
<dbReference type="InterPro" id="IPR029058">
    <property type="entry name" value="AB_hydrolase_fold"/>
</dbReference>
<keyword evidence="1" id="KW-0378">Hydrolase</keyword>
<keyword evidence="4" id="KW-1185">Reference proteome</keyword>
<dbReference type="InterPro" id="IPR050261">
    <property type="entry name" value="FrsA_esterase"/>
</dbReference>
<dbReference type="NCBIfam" id="NF007857">
    <property type="entry name" value="PRK10566.1"/>
    <property type="match status" value="1"/>
</dbReference>
<reference evidence="3 4" key="1">
    <citation type="submission" date="2016-11" db="EMBL/GenBank/DDBJ databases">
        <title>Rahnella oryzae sp. nov., isolated from rice root.</title>
        <authorList>
            <person name="Zhang X.-X."/>
            <person name="Zhang J."/>
        </authorList>
    </citation>
    <scope>NUCLEOTIDE SEQUENCE [LARGE SCALE GENOMIC DNA]</scope>
    <source>
        <strain evidence="3 4">J11-6</strain>
    </source>
</reference>
<dbReference type="Gene3D" id="3.40.50.1820">
    <property type="entry name" value="alpha/beta hydrolase"/>
    <property type="match status" value="1"/>
</dbReference>
<dbReference type="OrthoDB" id="31158at2"/>